<dbReference type="InterPro" id="IPR011042">
    <property type="entry name" value="6-blade_b-propeller_TolB-like"/>
</dbReference>
<reference evidence="3 4" key="1">
    <citation type="submission" date="2023-02" db="EMBL/GenBank/DDBJ databases">
        <title>Genome sequence of Sphingobacterium sp. KACC 22765.</title>
        <authorList>
            <person name="Kim S."/>
            <person name="Heo J."/>
            <person name="Kwon S.-W."/>
        </authorList>
    </citation>
    <scope>NUCLEOTIDE SEQUENCE [LARGE SCALE GENOMIC DNA]</scope>
    <source>
        <strain evidence="3 4">KACC 22765</strain>
    </source>
</reference>
<dbReference type="Proteomes" id="UP001221558">
    <property type="component" value="Chromosome"/>
</dbReference>
<evidence type="ECO:0000313" key="3">
    <source>
        <dbReference type="EMBL" id="WDF67477.1"/>
    </source>
</evidence>
<dbReference type="SUPFAM" id="SSF53474">
    <property type="entry name" value="alpha/beta-Hydrolases"/>
    <property type="match status" value="1"/>
</dbReference>
<keyword evidence="1" id="KW-0378">Hydrolase</keyword>
<dbReference type="Pfam" id="PF00326">
    <property type="entry name" value="Peptidase_S9"/>
    <property type="match status" value="1"/>
</dbReference>
<gene>
    <name evidence="3" type="ORF">PQ465_14350</name>
</gene>
<dbReference type="EMBL" id="CP117880">
    <property type="protein sequence ID" value="WDF67477.1"/>
    <property type="molecule type" value="Genomic_DNA"/>
</dbReference>
<dbReference type="PANTHER" id="PTHR42776">
    <property type="entry name" value="SERINE PEPTIDASE S9 FAMILY MEMBER"/>
    <property type="match status" value="1"/>
</dbReference>
<evidence type="ECO:0000256" key="1">
    <source>
        <dbReference type="ARBA" id="ARBA00022801"/>
    </source>
</evidence>
<proteinExistence type="predicted"/>
<dbReference type="PANTHER" id="PTHR42776:SF27">
    <property type="entry name" value="DIPEPTIDYL PEPTIDASE FAMILY MEMBER 6"/>
    <property type="match status" value="1"/>
</dbReference>
<dbReference type="InterPro" id="IPR029058">
    <property type="entry name" value="AB_hydrolase_fold"/>
</dbReference>
<dbReference type="Gene3D" id="3.40.50.1820">
    <property type="entry name" value="alpha/beta hydrolase"/>
    <property type="match status" value="1"/>
</dbReference>
<organism evidence="3 4">
    <name type="scientific">Sphingobacterium oryzagri</name>
    <dbReference type="NCBI Taxonomy" id="3025669"/>
    <lineage>
        <taxon>Bacteria</taxon>
        <taxon>Pseudomonadati</taxon>
        <taxon>Bacteroidota</taxon>
        <taxon>Sphingobacteriia</taxon>
        <taxon>Sphingobacteriales</taxon>
        <taxon>Sphingobacteriaceae</taxon>
        <taxon>Sphingobacterium</taxon>
    </lineage>
</organism>
<evidence type="ECO:0000259" key="2">
    <source>
        <dbReference type="Pfam" id="PF00326"/>
    </source>
</evidence>
<protein>
    <submittedName>
        <fullName evidence="3">S9 family peptidase</fullName>
    </submittedName>
</protein>
<feature type="domain" description="Peptidase S9 prolyl oligopeptidase catalytic" evidence="2">
    <location>
        <begin position="527"/>
        <end position="741"/>
    </location>
</feature>
<name>A0ABY7WCU0_9SPHI</name>
<accession>A0ABY7WCU0</accession>
<evidence type="ECO:0000313" key="4">
    <source>
        <dbReference type="Proteomes" id="UP001221558"/>
    </source>
</evidence>
<dbReference type="SUPFAM" id="SSF82171">
    <property type="entry name" value="DPP6 N-terminal domain-like"/>
    <property type="match status" value="1"/>
</dbReference>
<dbReference type="RefSeq" id="WP_274266205.1">
    <property type="nucleotide sequence ID" value="NZ_CP117880.1"/>
</dbReference>
<dbReference type="InterPro" id="IPR001375">
    <property type="entry name" value="Peptidase_S9_cat"/>
</dbReference>
<dbReference type="Gene3D" id="2.120.10.30">
    <property type="entry name" value="TolB, C-terminal domain"/>
    <property type="match status" value="1"/>
</dbReference>
<keyword evidence="4" id="KW-1185">Reference proteome</keyword>
<sequence>MSNTIAQIKGDWKGTLDVQGTSVEIIFHFTTAEEALQGTMDVPMQGATGIPLTTVAFENNTLSLAIEQAGIKYNGTLADGEITGTYSQGGMELPLVLKKTVVTKPGDTTLVSTKEQLATLIAFDKGDFAYKVEDYFAKPKTSGFQLSPNGKYISYREKDSNNKRHVMVKEVATGNVVRAIEEKDELIRGMGWINDERLVYVMDRGGNENYHLYAINIDGTNSIDLTPFEDIQASILTMLKEQKDFIIIQMNKDNKQVFEPYKVNIHTGDMEKLFTNEDPANAIVGYEFDKNGVLRGYAKMLNGINTQFFYKPAGATTFELFHTTKWDETFSVVSFNYASKNPDEAYVLTNLDSDKTRIVLYDLKNKKILKEIYANEEYDANLISLSRKRNWEVDFVGYEGEKVVIKPVSDTFKKIYKSLESQFKGYEFSIAGKTDNEDQLLVVVQSDKLYGRYYHYDAKTGKATLLVDLMPQLKEADMAEMRPITFKSRDGLTLHGYITLPKAALAGKKVPLIVNPHGGPQGIRDSWGFNPETQLFASRGYATLQVNFRVSGGYGKDFLRAGFKQIGRKAMDDVEDGVQYVIDQGWADKNNVAIYGASHGGYAVLRGLTKTPDLYKAGVDYVGVSNIFTLMSSIPEYWKPYKDMLYEIWYDLDKEDEAAIAKEVSPLFHIEKIKAPLFVVQGANDPRVKIAEADQIVKALREKGVDVPYMVKYDEGHGFGKEENQIEFYKAMMGFFSKHLQ</sequence>